<protein>
    <submittedName>
        <fullName evidence="5">Uncharacterized protein</fullName>
    </submittedName>
</protein>
<name>A0A9D3SSW3_9TELE</name>
<comment type="caution">
    <text evidence="5">The sequence shown here is derived from an EMBL/GenBank/DDBJ whole genome shotgun (WGS) entry which is preliminary data.</text>
</comment>
<feature type="signal peptide" evidence="4">
    <location>
        <begin position="1"/>
        <end position="26"/>
    </location>
</feature>
<reference evidence="5 6" key="1">
    <citation type="submission" date="2021-06" db="EMBL/GenBank/DDBJ databases">
        <title>Chromosome-level genome assembly of the red-tail catfish (Hemibagrus wyckioides).</title>
        <authorList>
            <person name="Shao F."/>
        </authorList>
    </citation>
    <scope>NUCLEOTIDE SEQUENCE [LARGE SCALE GENOMIC DNA]</scope>
    <source>
        <strain evidence="5">EC202008001</strain>
        <tissue evidence="5">Blood</tissue>
    </source>
</reference>
<dbReference type="InterPro" id="IPR019139">
    <property type="entry name" value="LRRFIP1/2"/>
</dbReference>
<proteinExistence type="inferred from homology"/>
<gene>
    <name evidence="5" type="ORF">KOW79_006871</name>
</gene>
<evidence type="ECO:0000313" key="6">
    <source>
        <dbReference type="Proteomes" id="UP000824219"/>
    </source>
</evidence>
<dbReference type="AlphaFoldDB" id="A0A9D3SSW3"/>
<dbReference type="PANTHER" id="PTHR19212">
    <property type="entry name" value="LEUCINE RICH REPEAT IN FLII INTERACTING PROTEIN"/>
    <property type="match status" value="1"/>
</dbReference>
<dbReference type="PANTHER" id="PTHR19212:SF0">
    <property type="entry name" value="LD07988P"/>
    <property type="match status" value="1"/>
</dbReference>
<feature type="chain" id="PRO_5039644422" evidence="4">
    <location>
        <begin position="27"/>
        <end position="458"/>
    </location>
</feature>
<organism evidence="5 6">
    <name type="scientific">Hemibagrus wyckioides</name>
    <dbReference type="NCBI Taxonomy" id="337641"/>
    <lineage>
        <taxon>Eukaryota</taxon>
        <taxon>Metazoa</taxon>
        <taxon>Chordata</taxon>
        <taxon>Craniata</taxon>
        <taxon>Vertebrata</taxon>
        <taxon>Euteleostomi</taxon>
        <taxon>Actinopterygii</taxon>
        <taxon>Neopterygii</taxon>
        <taxon>Teleostei</taxon>
        <taxon>Ostariophysi</taxon>
        <taxon>Siluriformes</taxon>
        <taxon>Bagridae</taxon>
        <taxon>Hemibagrus</taxon>
    </lineage>
</organism>
<dbReference type="EMBL" id="JAHKSW010000007">
    <property type="protein sequence ID" value="KAG7330649.1"/>
    <property type="molecule type" value="Genomic_DNA"/>
</dbReference>
<evidence type="ECO:0000256" key="1">
    <source>
        <dbReference type="ARBA" id="ARBA00008275"/>
    </source>
</evidence>
<keyword evidence="6" id="KW-1185">Reference proteome</keyword>
<dbReference type="GO" id="GO:0006355">
    <property type="term" value="P:regulation of DNA-templated transcription"/>
    <property type="evidence" value="ECO:0007669"/>
    <property type="project" value="InterPro"/>
</dbReference>
<keyword evidence="2 3" id="KW-0175">Coiled coil</keyword>
<evidence type="ECO:0000256" key="4">
    <source>
        <dbReference type="SAM" id="SignalP"/>
    </source>
</evidence>
<sequence length="458" mass="53170">MNFFGAFSGLPLRPLLLAAGAAAATASIYTYVKRSEDTTAEPEDTTEGPDTEVVKDQMMHPFERVIFVIQKLLVSKIQLQDRVKELEELLCEAHRDCDLKSKVTLAEAEEKHQKDVETIHQLEKEKSDLTEKVEALRETVEDMGNQLIETNRECDELLNERETHNILQAENDEMKKTITQLEEEKDEMKKTITQLEEEKDEMKKTLSLKEELLKVNISPHESVTLAEAEEKHQKDVETIHQLEKEKSDLTEKVEALRETVEDMGNQLIETNRECDELLNERETHNILQAENDEMKKTITQLEEEKDEMKTLSLKEELLKVTLAEAEEKHQKDVETIHQLEKEKSDLTEKVEALRETVEDMGNQLIETNRECDELLNERETHNILQAENDEMKKTLSHKEELLKVTLAEAEEKHQKDVETIHQLEKEKSDLIIEMETLRNIVKNVGKKLVNCNRKKNMS</sequence>
<dbReference type="Proteomes" id="UP000824219">
    <property type="component" value="Linkage Group LG07"/>
</dbReference>
<feature type="coiled-coil region" evidence="3">
    <location>
        <begin position="69"/>
        <end position="440"/>
    </location>
</feature>
<dbReference type="Gene3D" id="1.20.5.4090">
    <property type="match status" value="4"/>
</dbReference>
<accession>A0A9D3SSW3</accession>
<dbReference type="OrthoDB" id="8962094at2759"/>
<keyword evidence="4" id="KW-0732">Signal</keyword>
<evidence type="ECO:0000256" key="2">
    <source>
        <dbReference type="ARBA" id="ARBA00023054"/>
    </source>
</evidence>
<evidence type="ECO:0000256" key="3">
    <source>
        <dbReference type="SAM" id="Coils"/>
    </source>
</evidence>
<comment type="similarity">
    <text evidence="1">Belongs to the LRRFIP family.</text>
</comment>
<evidence type="ECO:0000313" key="5">
    <source>
        <dbReference type="EMBL" id="KAG7330649.1"/>
    </source>
</evidence>